<proteinExistence type="predicted"/>
<dbReference type="InterPro" id="IPR016024">
    <property type="entry name" value="ARM-type_fold"/>
</dbReference>
<name>A0ABZ0IPT6_9BACT</name>
<dbReference type="EMBL" id="CP136051">
    <property type="protein sequence ID" value="WOK06581.1"/>
    <property type="molecule type" value="Genomic_DNA"/>
</dbReference>
<organism evidence="1 2">
    <name type="scientific">Imperialibacter roseus</name>
    <dbReference type="NCBI Taxonomy" id="1324217"/>
    <lineage>
        <taxon>Bacteria</taxon>
        <taxon>Pseudomonadati</taxon>
        <taxon>Bacteroidota</taxon>
        <taxon>Cytophagia</taxon>
        <taxon>Cytophagales</taxon>
        <taxon>Flammeovirgaceae</taxon>
        <taxon>Imperialibacter</taxon>
    </lineage>
</organism>
<dbReference type="SUPFAM" id="SSF48371">
    <property type="entry name" value="ARM repeat"/>
    <property type="match status" value="1"/>
</dbReference>
<keyword evidence="2" id="KW-1185">Reference proteome</keyword>
<dbReference type="InterPro" id="IPR011989">
    <property type="entry name" value="ARM-like"/>
</dbReference>
<dbReference type="Pfam" id="PF13646">
    <property type="entry name" value="HEAT_2"/>
    <property type="match status" value="1"/>
</dbReference>
<protein>
    <submittedName>
        <fullName evidence="1">HEAT repeat domain-containing protein</fullName>
    </submittedName>
</protein>
<dbReference type="Proteomes" id="UP001302349">
    <property type="component" value="Chromosome"/>
</dbReference>
<sequence>MSQEQLKEKWMDYMNGSITLQEWESFKSQADPAQLSELEGLEKIWLAMDELPATPEPEATMDERFYATLSEFRKEATAPRGTVNWAGILEILSWRRLALGMLIFAVGGGFGYVLSPSGEYKQEISSLSSEMKDMKEMMMLTLLEKPAVQDRLRAVSLSSELPEADSRVIEALVQTLNTDENVNVRMVTVEALARFGRYPEVRQALVSSISRQSSPMVQIALAEAMVALNEKGAVEALKGLLEKDDLNDIVRQKVQQSIEVLT</sequence>
<dbReference type="RefSeq" id="WP_317489295.1">
    <property type="nucleotide sequence ID" value="NZ_CP136051.1"/>
</dbReference>
<gene>
    <name evidence="1" type="ORF">RT717_26250</name>
</gene>
<accession>A0ABZ0IPT6</accession>
<evidence type="ECO:0000313" key="1">
    <source>
        <dbReference type="EMBL" id="WOK06581.1"/>
    </source>
</evidence>
<reference evidence="1 2" key="1">
    <citation type="journal article" date="2023" name="Microbiol. Resour. Announc.">
        <title>Complete Genome Sequence of Imperialibacter roseus strain P4T.</title>
        <authorList>
            <person name="Tizabi D.R."/>
            <person name="Bachvaroff T."/>
            <person name="Hill R.T."/>
        </authorList>
    </citation>
    <scope>NUCLEOTIDE SEQUENCE [LARGE SCALE GENOMIC DNA]</scope>
    <source>
        <strain evidence="1 2">P4T</strain>
    </source>
</reference>
<evidence type="ECO:0000313" key="2">
    <source>
        <dbReference type="Proteomes" id="UP001302349"/>
    </source>
</evidence>
<dbReference type="Gene3D" id="1.25.10.10">
    <property type="entry name" value="Leucine-rich Repeat Variant"/>
    <property type="match status" value="1"/>
</dbReference>